<reference evidence="1 2" key="1">
    <citation type="journal article" date="2019" name="PLoS Pathog.">
        <title>Genome sequence of the bovine parasite Schistosoma bovis Tanzania.</title>
        <authorList>
            <person name="Oey H."/>
            <person name="Zakrzewski M."/>
            <person name="Gobert G."/>
            <person name="Gravermann K."/>
            <person name="Stoye J."/>
            <person name="Jones M."/>
            <person name="Mcmanus D."/>
            <person name="Krause L."/>
        </authorList>
    </citation>
    <scope>NUCLEOTIDE SEQUENCE [LARGE SCALE GENOMIC DNA]</scope>
    <source>
        <strain evidence="1 2">TAN1997</strain>
    </source>
</reference>
<dbReference type="PANTHER" id="PTHR47331">
    <property type="entry name" value="PHD-TYPE DOMAIN-CONTAINING PROTEIN"/>
    <property type="match status" value="1"/>
</dbReference>
<evidence type="ECO:0000313" key="2">
    <source>
        <dbReference type="Proteomes" id="UP000290809"/>
    </source>
</evidence>
<dbReference type="Proteomes" id="UP000290809">
    <property type="component" value="Unassembled WGS sequence"/>
</dbReference>
<dbReference type="PANTHER" id="PTHR47331:SF1">
    <property type="entry name" value="GAG-LIKE PROTEIN"/>
    <property type="match status" value="1"/>
</dbReference>
<accession>A0A430Q522</accession>
<dbReference type="AlphaFoldDB" id="A0A430Q522"/>
<evidence type="ECO:0000313" key="1">
    <source>
        <dbReference type="EMBL" id="RTG82763.1"/>
    </source>
</evidence>
<keyword evidence="2" id="KW-1185">Reference proteome</keyword>
<dbReference type="STRING" id="6184.A0A430Q522"/>
<organism evidence="1 2">
    <name type="scientific">Schistosoma bovis</name>
    <name type="common">Blood fluke</name>
    <dbReference type="NCBI Taxonomy" id="6184"/>
    <lineage>
        <taxon>Eukaryota</taxon>
        <taxon>Metazoa</taxon>
        <taxon>Spiralia</taxon>
        <taxon>Lophotrochozoa</taxon>
        <taxon>Platyhelminthes</taxon>
        <taxon>Trematoda</taxon>
        <taxon>Digenea</taxon>
        <taxon>Strigeidida</taxon>
        <taxon>Schistosomatoidea</taxon>
        <taxon>Schistosomatidae</taxon>
        <taxon>Schistosoma</taxon>
    </lineage>
</organism>
<comment type="caution">
    <text evidence="1">The sequence shown here is derived from an EMBL/GenBank/DDBJ whole genome shotgun (WGS) entry which is preliminary data.</text>
</comment>
<proteinExistence type="predicted"/>
<dbReference type="EMBL" id="QMKO01002707">
    <property type="protein sequence ID" value="RTG82763.1"/>
    <property type="molecule type" value="Genomic_DNA"/>
</dbReference>
<gene>
    <name evidence="1" type="ORF">DC041_0011765</name>
</gene>
<sequence length="194" mass="22642">MGYQLQSELDIKFAEVNFWTDSMIVLHYIRNEKSQFKTFIANRISTIHSLTKVDQWSDDVKVWEEGPCFLKKPKECWPAPDVQGPDPHLLEIKKAMSAHVMAEESTVDQLINYYSNWTRLLKAAAWLTRFKRYLLVMRSGRTDLSLQVGMLRVDELNLACLDLIRYVQRIVFRNEIEILSSDTISKVKLKNSSL</sequence>
<name>A0A430Q522_SCHBO</name>
<protein>
    <submittedName>
        <fullName evidence="1">Uncharacterized protein</fullName>
    </submittedName>
</protein>